<dbReference type="RefSeq" id="WP_254249923.1">
    <property type="nucleotide sequence ID" value="NZ_CP073809.1"/>
</dbReference>
<organism evidence="2 3">
    <name type="scientific">Macrococcus equipercicus</name>
    <dbReference type="NCBI Taxonomy" id="69967"/>
    <lineage>
        <taxon>Bacteria</taxon>
        <taxon>Bacillati</taxon>
        <taxon>Bacillota</taxon>
        <taxon>Bacilli</taxon>
        <taxon>Bacillales</taxon>
        <taxon>Staphylococcaceae</taxon>
        <taxon>Macrococcus</taxon>
    </lineage>
</organism>
<dbReference type="Pfam" id="PF12867">
    <property type="entry name" value="DinB_2"/>
    <property type="match status" value="1"/>
</dbReference>
<protein>
    <submittedName>
        <fullName evidence="2">DinB family protein</fullName>
    </submittedName>
</protein>
<dbReference type="Gene3D" id="1.20.120.450">
    <property type="entry name" value="dinb family like domain"/>
    <property type="match status" value="1"/>
</dbReference>
<dbReference type="InterPro" id="IPR034660">
    <property type="entry name" value="DinB/YfiT-like"/>
</dbReference>
<evidence type="ECO:0000259" key="1">
    <source>
        <dbReference type="Pfam" id="PF12867"/>
    </source>
</evidence>
<sequence length="156" mass="18659">MNSIDVLILNMSEVRRRSEIIWKSIDKKYYEFKPDKDALTIYEMIKHVLQSEYMYHEMFIKGGSIDEIPTPYDNIDNSIEELIIVSKKYRDEYKEFIKKISEENLTNIKIDRTQDAGYIRTIGDMIERVTFHEAVHLGQLLDYMRTAGLERPRIWD</sequence>
<accession>A0A9Q9F1D7</accession>
<reference evidence="2" key="1">
    <citation type="submission" date="2021-04" db="EMBL/GenBank/DDBJ databases">
        <title>Complete Genome Sequences of Macrococcus spp. from dog and cattle.</title>
        <authorList>
            <person name="Schwendener S."/>
            <person name="Perreten V."/>
        </authorList>
    </citation>
    <scope>NUCLEOTIDE SEQUENCE</scope>
    <source>
        <strain evidence="2">Epi0143-OL</strain>
    </source>
</reference>
<dbReference type="SUPFAM" id="SSF109854">
    <property type="entry name" value="DinB/YfiT-like putative metalloenzymes"/>
    <property type="match status" value="1"/>
</dbReference>
<dbReference type="InterPro" id="IPR024775">
    <property type="entry name" value="DinB-like"/>
</dbReference>
<proteinExistence type="predicted"/>
<dbReference type="EMBL" id="CP073809">
    <property type="protein sequence ID" value="UTH13675.1"/>
    <property type="molecule type" value="Genomic_DNA"/>
</dbReference>
<dbReference type="AlphaFoldDB" id="A0A9Q9F1D7"/>
<evidence type="ECO:0000313" key="2">
    <source>
        <dbReference type="EMBL" id="UTH13675.1"/>
    </source>
</evidence>
<name>A0A9Q9F1D7_9STAP</name>
<dbReference type="KEGG" id="mequ:KFV11_10695"/>
<feature type="domain" description="DinB-like" evidence="1">
    <location>
        <begin position="12"/>
        <end position="140"/>
    </location>
</feature>
<dbReference type="Proteomes" id="UP001057381">
    <property type="component" value="Chromosome"/>
</dbReference>
<gene>
    <name evidence="2" type="ORF">KFV11_10695</name>
</gene>
<evidence type="ECO:0000313" key="3">
    <source>
        <dbReference type="Proteomes" id="UP001057381"/>
    </source>
</evidence>